<evidence type="ECO:0000313" key="2">
    <source>
        <dbReference type="EMBL" id="SLM30830.1"/>
    </source>
</evidence>
<dbReference type="EMBL" id="FWEV01000167">
    <property type="protein sequence ID" value="SLM30830.1"/>
    <property type="molecule type" value="Genomic_DNA"/>
</dbReference>
<evidence type="ECO:0000256" key="1">
    <source>
        <dbReference type="SAM" id="Coils"/>
    </source>
</evidence>
<evidence type="ECO:0000313" key="3">
    <source>
        <dbReference type="Proteomes" id="UP000191931"/>
    </source>
</evidence>
<gene>
    <name evidence="2" type="ORF">MTBBW1_2490007</name>
</gene>
<keyword evidence="3" id="KW-1185">Reference proteome</keyword>
<dbReference type="AlphaFoldDB" id="A0A1W1HED8"/>
<protein>
    <submittedName>
        <fullName evidence="2">Uncharacterized protein</fullName>
    </submittedName>
</protein>
<keyword evidence="1" id="KW-0175">Coiled coil</keyword>
<sequence>MESDFWFNHVEAEVMPDIDGSQASSYLLKRMFPQSLPQTSITLNNDANTIISSYLEYSELEDKYAELKEECTNKLKMMLGDNEKGAADNYVVNWKTINSNRFNSKLFQKDHPELFKKYSKKSSYRRFSIK</sequence>
<dbReference type="STRING" id="1246637.MTBBW1_2490007"/>
<feature type="coiled-coil region" evidence="1">
    <location>
        <begin position="50"/>
        <end position="77"/>
    </location>
</feature>
<reference evidence="2 3" key="1">
    <citation type="submission" date="2017-03" db="EMBL/GenBank/DDBJ databases">
        <authorList>
            <person name="Afonso C.L."/>
            <person name="Miller P.J."/>
            <person name="Scott M.A."/>
            <person name="Spackman E."/>
            <person name="Goraichik I."/>
            <person name="Dimitrov K.M."/>
            <person name="Suarez D.L."/>
            <person name="Swayne D.E."/>
        </authorList>
    </citation>
    <scope>NUCLEOTIDE SEQUENCE [LARGE SCALE GENOMIC DNA]</scope>
    <source>
        <strain evidence="2">PRJEB14757</strain>
    </source>
</reference>
<name>A0A1W1HED8_9BACT</name>
<accession>A0A1W1HED8</accession>
<proteinExistence type="predicted"/>
<dbReference type="Proteomes" id="UP000191931">
    <property type="component" value="Unassembled WGS sequence"/>
</dbReference>
<organism evidence="2 3">
    <name type="scientific">Desulfamplus magnetovallimortis</name>
    <dbReference type="NCBI Taxonomy" id="1246637"/>
    <lineage>
        <taxon>Bacteria</taxon>
        <taxon>Pseudomonadati</taxon>
        <taxon>Thermodesulfobacteriota</taxon>
        <taxon>Desulfobacteria</taxon>
        <taxon>Desulfobacterales</taxon>
        <taxon>Desulfobacteraceae</taxon>
        <taxon>Desulfamplus</taxon>
    </lineage>
</organism>